<gene>
    <name evidence="1" type="ORF">HMF3257_32230</name>
</gene>
<reference evidence="1 2" key="1">
    <citation type="submission" date="2018-06" db="EMBL/GenBank/DDBJ databases">
        <title>Spirosoma sp. HMF3257 Genome sequencing and assembly.</title>
        <authorList>
            <person name="Kang H."/>
            <person name="Cha I."/>
            <person name="Kim H."/>
            <person name="Kang J."/>
            <person name="Joh K."/>
        </authorList>
    </citation>
    <scope>NUCLEOTIDE SEQUENCE [LARGE SCALE GENOMIC DNA]</scope>
    <source>
        <strain evidence="1 2">HMF3257</strain>
    </source>
</reference>
<dbReference type="AlphaFoldDB" id="A0A327NUV3"/>
<name>A0A327NUV3_9BACT</name>
<comment type="caution">
    <text evidence="1">The sequence shown here is derived from an EMBL/GenBank/DDBJ whole genome shotgun (WGS) entry which is preliminary data.</text>
</comment>
<accession>A0A327NUV3</accession>
<proteinExistence type="predicted"/>
<keyword evidence="2" id="KW-1185">Reference proteome</keyword>
<evidence type="ECO:0000313" key="1">
    <source>
        <dbReference type="EMBL" id="RAI77644.1"/>
    </source>
</evidence>
<dbReference type="OrthoDB" id="9902368at2"/>
<protein>
    <submittedName>
        <fullName evidence="1">Uncharacterized protein</fullName>
    </submittedName>
</protein>
<dbReference type="RefSeq" id="WP_111348507.1">
    <property type="nucleotide sequence ID" value="NZ_QLII01000001.1"/>
</dbReference>
<evidence type="ECO:0000313" key="2">
    <source>
        <dbReference type="Proteomes" id="UP000249016"/>
    </source>
</evidence>
<dbReference type="EMBL" id="QLII01000001">
    <property type="protein sequence ID" value="RAI77644.1"/>
    <property type="molecule type" value="Genomic_DNA"/>
</dbReference>
<sequence length="74" mass="8732">MKSKRTGILMPQPIPDTDFITITEHHLNEWLHLLDHLQDVHAPTDQLAYCRNQVTRLQLELYQLRNTNWRANAG</sequence>
<organism evidence="1 2">
    <name type="scientific">Spirosoma telluris</name>
    <dbReference type="NCBI Taxonomy" id="2183553"/>
    <lineage>
        <taxon>Bacteria</taxon>
        <taxon>Pseudomonadati</taxon>
        <taxon>Bacteroidota</taxon>
        <taxon>Cytophagia</taxon>
        <taxon>Cytophagales</taxon>
        <taxon>Cytophagaceae</taxon>
        <taxon>Spirosoma</taxon>
    </lineage>
</organism>
<dbReference type="Proteomes" id="UP000249016">
    <property type="component" value="Unassembled WGS sequence"/>
</dbReference>